<comment type="caution">
    <text evidence="1">The sequence shown here is derived from an EMBL/GenBank/DDBJ whole genome shotgun (WGS) entry which is preliminary data.</text>
</comment>
<accession>A0A8J7PS24</accession>
<gene>
    <name evidence="1" type="ORF">J0H12_01330</name>
</gene>
<dbReference type="Proteomes" id="UP000664414">
    <property type="component" value="Unassembled WGS sequence"/>
</dbReference>
<dbReference type="AlphaFoldDB" id="A0A8J7PS24"/>
<evidence type="ECO:0000313" key="2">
    <source>
        <dbReference type="Proteomes" id="UP000664414"/>
    </source>
</evidence>
<organism evidence="1 2">
    <name type="scientific">Candidatus Paracaedimonas acanthamoebae</name>
    <dbReference type="NCBI Taxonomy" id="244581"/>
    <lineage>
        <taxon>Bacteria</taxon>
        <taxon>Pseudomonadati</taxon>
        <taxon>Pseudomonadota</taxon>
        <taxon>Alphaproteobacteria</taxon>
        <taxon>Holosporales</taxon>
        <taxon>Caedimonadaceae</taxon>
        <taxon>Candidatus Paracaedimonas</taxon>
    </lineage>
</organism>
<sequence length="304" mass="34901">MRSVFNHTLFFIFKRPPFNFVLLNTLFFLTSLQVAYLSQDYANILPRIKEIFKEKEQSLSINLAPKNFKATTFSQLGQITAKSASSKSSWVSLTRLKMPELKAINISSFKGLNFTQSHFFDAPNNPKDLLGGIHFNHLIIKDNMSSQSIISPENPFILERSNFFQRLKMINLKEALSEESPVSLMASWLEKVQDYDHKAQKDVLFSKAFESTLKDLKFLKLLSSDYDPATKDQVLRDLSAEFFWTLEGYVGLENERKSAFNVGNGKFNQDSNYELYMPVADFFKTHKVLSCSCDDICDFIGKHS</sequence>
<proteinExistence type="predicted"/>
<evidence type="ECO:0000313" key="1">
    <source>
        <dbReference type="EMBL" id="MBN9412554.1"/>
    </source>
</evidence>
<reference evidence="1" key="1">
    <citation type="submission" date="2021-02" db="EMBL/GenBank/DDBJ databases">
        <title>Thiocyanate and organic carbon inputs drive convergent selection for specific autotrophic Afipia and Thiobacillus strains within complex microbiomes.</title>
        <authorList>
            <person name="Huddy R.J."/>
            <person name="Sachdeva R."/>
            <person name="Kadzinga F."/>
            <person name="Kantor R.S."/>
            <person name="Harrison S.T.L."/>
            <person name="Banfield J.F."/>
        </authorList>
    </citation>
    <scope>NUCLEOTIDE SEQUENCE</scope>
    <source>
        <strain evidence="1">SCN18_10_11_15_R4_P_38_20</strain>
    </source>
</reference>
<dbReference type="EMBL" id="JAFKGL010000011">
    <property type="protein sequence ID" value="MBN9412554.1"/>
    <property type="molecule type" value="Genomic_DNA"/>
</dbReference>
<protein>
    <submittedName>
        <fullName evidence="1">Uncharacterized protein</fullName>
    </submittedName>
</protein>
<name>A0A8J7PS24_9PROT</name>